<dbReference type="GO" id="GO:0022857">
    <property type="term" value="F:transmembrane transporter activity"/>
    <property type="evidence" value="ECO:0007669"/>
    <property type="project" value="InterPro"/>
</dbReference>
<dbReference type="EMBL" id="LILC01000011">
    <property type="protein sequence ID" value="KOO46905.1"/>
    <property type="molecule type" value="Genomic_DNA"/>
</dbReference>
<dbReference type="PATRIC" id="fig|284581.3.peg.3711"/>
<dbReference type="InterPro" id="IPR037185">
    <property type="entry name" value="EmrE-like"/>
</dbReference>
<name>A0A0M0L755_9BACI</name>
<accession>A0A0M0L755</accession>
<sequence>MKGAFYLALAIVAETFGSTMLKYSNGFTILFPSIGVAIGYLISFISLSLALKSIPLSSAYATWSGVGTALTAILGVILFNEHMSLMKVLALMLVIVGIVILNTSQSTEKQTSI</sequence>
<keyword evidence="2" id="KW-0813">Transport</keyword>
<dbReference type="SUPFAM" id="SSF103481">
    <property type="entry name" value="Multidrug resistance efflux transporter EmrE"/>
    <property type="match status" value="1"/>
</dbReference>
<protein>
    <submittedName>
        <fullName evidence="9">Multidrug transporter</fullName>
    </submittedName>
</protein>
<evidence type="ECO:0000313" key="9">
    <source>
        <dbReference type="EMBL" id="KOO46905.1"/>
    </source>
</evidence>
<feature type="transmembrane region" description="Helical" evidence="8">
    <location>
        <begin position="27"/>
        <end position="51"/>
    </location>
</feature>
<feature type="transmembrane region" description="Helical" evidence="8">
    <location>
        <begin position="85"/>
        <end position="103"/>
    </location>
</feature>
<dbReference type="GO" id="GO:0005886">
    <property type="term" value="C:plasma membrane"/>
    <property type="evidence" value="ECO:0007669"/>
    <property type="project" value="UniProtKB-SubCell"/>
</dbReference>
<reference evidence="10" key="1">
    <citation type="submission" date="2015-08" db="EMBL/GenBank/DDBJ databases">
        <title>Fjat-14210 dsm16467.</title>
        <authorList>
            <person name="Liu B."/>
            <person name="Wang J."/>
            <person name="Zhu Y."/>
            <person name="Liu G."/>
            <person name="Chen Q."/>
            <person name="Chen Z."/>
            <person name="Lan J."/>
            <person name="Che J."/>
            <person name="Ge C."/>
            <person name="Shi H."/>
            <person name="Pan Z."/>
            <person name="Liu X."/>
        </authorList>
    </citation>
    <scope>NUCLEOTIDE SEQUENCE [LARGE SCALE GENOMIC DNA]</scope>
    <source>
        <strain evidence="10">DSM 16467</strain>
    </source>
</reference>
<evidence type="ECO:0000256" key="1">
    <source>
        <dbReference type="ARBA" id="ARBA00004651"/>
    </source>
</evidence>
<proteinExistence type="inferred from homology"/>
<dbReference type="Pfam" id="PF00893">
    <property type="entry name" value="Multi_Drug_Res"/>
    <property type="match status" value="1"/>
</dbReference>
<dbReference type="PANTHER" id="PTHR30561">
    <property type="entry name" value="SMR FAMILY PROTON-DEPENDENT DRUG EFFLUX TRANSPORTER SUGE"/>
    <property type="match status" value="1"/>
</dbReference>
<evidence type="ECO:0000256" key="3">
    <source>
        <dbReference type="ARBA" id="ARBA00022475"/>
    </source>
</evidence>
<feature type="transmembrane region" description="Helical" evidence="8">
    <location>
        <begin position="58"/>
        <end position="79"/>
    </location>
</feature>
<comment type="similarity">
    <text evidence="7">Belongs to the drug/metabolite transporter (DMT) superfamily. Small multidrug resistance (SMR) (TC 2.A.7.1) family.</text>
</comment>
<evidence type="ECO:0000256" key="6">
    <source>
        <dbReference type="ARBA" id="ARBA00023136"/>
    </source>
</evidence>
<dbReference type="RefSeq" id="WP_053400914.1">
    <property type="nucleotide sequence ID" value="NZ_JAUKEN010000001.1"/>
</dbReference>
<keyword evidence="4 7" id="KW-0812">Transmembrane</keyword>
<dbReference type="OrthoDB" id="21828at2"/>
<gene>
    <name evidence="9" type="ORF">AMD01_08285</name>
</gene>
<keyword evidence="10" id="KW-1185">Reference proteome</keyword>
<dbReference type="STRING" id="284581.AMD01_08285"/>
<evidence type="ECO:0000256" key="4">
    <source>
        <dbReference type="ARBA" id="ARBA00022692"/>
    </source>
</evidence>
<keyword evidence="3" id="KW-1003">Cell membrane</keyword>
<evidence type="ECO:0000313" key="10">
    <source>
        <dbReference type="Proteomes" id="UP000037558"/>
    </source>
</evidence>
<dbReference type="InterPro" id="IPR045324">
    <property type="entry name" value="Small_multidrug_res"/>
</dbReference>
<dbReference type="AlphaFoldDB" id="A0A0M0L755"/>
<dbReference type="Proteomes" id="UP000037558">
    <property type="component" value="Unassembled WGS sequence"/>
</dbReference>
<dbReference type="PANTHER" id="PTHR30561:SF1">
    <property type="entry name" value="MULTIDRUG TRANSPORTER EMRE"/>
    <property type="match status" value="1"/>
</dbReference>
<keyword evidence="6 8" id="KW-0472">Membrane</keyword>
<keyword evidence="5 8" id="KW-1133">Transmembrane helix</keyword>
<comment type="caution">
    <text evidence="9">The sequence shown here is derived from an EMBL/GenBank/DDBJ whole genome shotgun (WGS) entry which is preliminary data.</text>
</comment>
<comment type="subcellular location">
    <subcellularLocation>
        <location evidence="1 7">Cell membrane</location>
        <topology evidence="1 7">Multi-pass membrane protein</topology>
    </subcellularLocation>
</comment>
<dbReference type="Gene3D" id="1.10.3730.20">
    <property type="match status" value="1"/>
</dbReference>
<evidence type="ECO:0000256" key="2">
    <source>
        <dbReference type="ARBA" id="ARBA00022448"/>
    </source>
</evidence>
<evidence type="ECO:0000256" key="5">
    <source>
        <dbReference type="ARBA" id="ARBA00022989"/>
    </source>
</evidence>
<dbReference type="FunFam" id="1.10.3730.20:FF:000001">
    <property type="entry name" value="Quaternary ammonium compound resistance transporter SugE"/>
    <property type="match status" value="1"/>
</dbReference>
<dbReference type="InterPro" id="IPR000390">
    <property type="entry name" value="Small_drug/metabolite_transptr"/>
</dbReference>
<organism evidence="9 10">
    <name type="scientific">Priestia koreensis</name>
    <dbReference type="NCBI Taxonomy" id="284581"/>
    <lineage>
        <taxon>Bacteria</taxon>
        <taxon>Bacillati</taxon>
        <taxon>Bacillota</taxon>
        <taxon>Bacilli</taxon>
        <taxon>Bacillales</taxon>
        <taxon>Bacillaceae</taxon>
        <taxon>Priestia</taxon>
    </lineage>
</organism>
<evidence type="ECO:0000256" key="7">
    <source>
        <dbReference type="RuleBase" id="RU003942"/>
    </source>
</evidence>
<evidence type="ECO:0000256" key="8">
    <source>
        <dbReference type="SAM" id="Phobius"/>
    </source>
</evidence>